<reference evidence="1" key="1">
    <citation type="journal article" date="2012" name="Nature">
        <title>The tomato genome sequence provides insights into fleshy fruit evolution.</title>
        <authorList>
            <consortium name="Tomato Genome Consortium"/>
        </authorList>
    </citation>
    <scope>NUCLEOTIDE SEQUENCE [LARGE SCALE GENOMIC DNA]</scope>
    <source>
        <strain evidence="1">cv. Heinz 1706</strain>
    </source>
</reference>
<dbReference type="PaxDb" id="4081-Solyc12g038570.1.1"/>
<dbReference type="AlphaFoldDB" id="A0A3Q7J8G5"/>
<evidence type="ECO:0000313" key="2">
    <source>
        <dbReference type="Proteomes" id="UP000004994"/>
    </source>
</evidence>
<dbReference type="Gramene" id="Solyc12g038570.2.1">
    <property type="protein sequence ID" value="Solyc12g038570.2.1"/>
    <property type="gene ID" value="Solyc12g038570.2"/>
</dbReference>
<keyword evidence="2" id="KW-1185">Reference proteome</keyword>
<evidence type="ECO:0000313" key="1">
    <source>
        <dbReference type="EnsemblPlants" id="Solyc12g038570.2.1"/>
    </source>
</evidence>
<dbReference type="InParanoid" id="A0A3Q7J8G5"/>
<protein>
    <submittedName>
        <fullName evidence="1">Uncharacterized protein</fullName>
    </submittedName>
</protein>
<proteinExistence type="predicted"/>
<dbReference type="EnsemblPlants" id="Solyc12g038570.2.1">
    <property type="protein sequence ID" value="Solyc12g038570.2.1"/>
    <property type="gene ID" value="Solyc12g038570.2"/>
</dbReference>
<accession>A0A3Q7J8G5</accession>
<sequence length="110" mass="12359">MSSSFPQFTHLLPSNCYLLIIACQNAYCYVHYCLQLLELLKIYHHVFELMLKIVHEKIVWQQYARNGMQGPTSLSKISSGGYYGTKPSEIPYYMAPINGIGVPPVGGEGT</sequence>
<organism evidence="1">
    <name type="scientific">Solanum lycopersicum</name>
    <name type="common">Tomato</name>
    <name type="synonym">Lycopersicon esculentum</name>
    <dbReference type="NCBI Taxonomy" id="4081"/>
    <lineage>
        <taxon>Eukaryota</taxon>
        <taxon>Viridiplantae</taxon>
        <taxon>Streptophyta</taxon>
        <taxon>Embryophyta</taxon>
        <taxon>Tracheophyta</taxon>
        <taxon>Spermatophyta</taxon>
        <taxon>Magnoliopsida</taxon>
        <taxon>eudicotyledons</taxon>
        <taxon>Gunneridae</taxon>
        <taxon>Pentapetalae</taxon>
        <taxon>asterids</taxon>
        <taxon>lamiids</taxon>
        <taxon>Solanales</taxon>
        <taxon>Solanaceae</taxon>
        <taxon>Solanoideae</taxon>
        <taxon>Solaneae</taxon>
        <taxon>Solanum</taxon>
        <taxon>Solanum subgen. Lycopersicon</taxon>
    </lineage>
</organism>
<dbReference type="STRING" id="4081.A0A3Q7J8G5"/>
<dbReference type="Proteomes" id="UP000004994">
    <property type="component" value="Chromosome 12"/>
</dbReference>
<reference evidence="1" key="2">
    <citation type="submission" date="2019-01" db="UniProtKB">
        <authorList>
            <consortium name="EnsemblPlants"/>
        </authorList>
    </citation>
    <scope>IDENTIFICATION</scope>
    <source>
        <strain evidence="1">cv. Heinz 1706</strain>
    </source>
</reference>
<name>A0A3Q7J8G5_SOLLC</name>